<comment type="caution">
    <text evidence="1">The sequence shown here is derived from an EMBL/GenBank/DDBJ whole genome shotgun (WGS) entry which is preliminary data.</text>
</comment>
<dbReference type="Proteomes" id="UP000441032">
    <property type="component" value="Unassembled WGS sequence"/>
</dbReference>
<dbReference type="AlphaFoldDB" id="A0A7X2LDB3"/>
<protein>
    <recommendedName>
        <fullName evidence="3">CopG family transcriptional regulator</fullName>
    </recommendedName>
</protein>
<evidence type="ECO:0008006" key="3">
    <source>
        <dbReference type="Google" id="ProtNLM"/>
    </source>
</evidence>
<accession>A0A7X2LDB3</accession>
<reference evidence="1 2" key="1">
    <citation type="submission" date="2019-11" db="EMBL/GenBank/DDBJ databases">
        <title>Phenotypic characterization of an OXA-22 and OXA-60 co-producing Ralstonia pickettii clinical strain.</title>
        <authorList>
            <person name="He F."/>
        </authorList>
    </citation>
    <scope>NUCLEOTIDE SEQUENCE [LARGE SCALE GENOMIC DNA]</scope>
    <source>
        <strain evidence="1 2">PSLESD1</strain>
    </source>
</reference>
<proteinExistence type="predicted"/>
<organism evidence="1 2">
    <name type="scientific">Ralstonia pickettii</name>
    <name type="common">Burkholderia pickettii</name>
    <dbReference type="NCBI Taxonomy" id="329"/>
    <lineage>
        <taxon>Bacteria</taxon>
        <taxon>Pseudomonadati</taxon>
        <taxon>Pseudomonadota</taxon>
        <taxon>Betaproteobacteria</taxon>
        <taxon>Burkholderiales</taxon>
        <taxon>Burkholderiaceae</taxon>
        <taxon>Ralstonia</taxon>
    </lineage>
</organism>
<evidence type="ECO:0000313" key="1">
    <source>
        <dbReference type="EMBL" id="MRT01631.1"/>
    </source>
</evidence>
<dbReference type="RefSeq" id="WP_154209240.1">
    <property type="nucleotide sequence ID" value="NZ_WJYN01000016.1"/>
</dbReference>
<gene>
    <name evidence="1" type="ORF">GJQ57_23580</name>
</gene>
<name>A0A7X2LDB3_RALPI</name>
<dbReference type="EMBL" id="WJYN01000016">
    <property type="protein sequence ID" value="MRT01631.1"/>
    <property type="molecule type" value="Genomic_DNA"/>
</dbReference>
<sequence>MQRIKITLELHPDDYNRMREAAQNAQMPEPAFCALAIHKGVKVLLNDQAAMNALLHPLDAGVTQ</sequence>
<evidence type="ECO:0000313" key="2">
    <source>
        <dbReference type="Proteomes" id="UP000441032"/>
    </source>
</evidence>